<name>A0A1X1GP29_STROR</name>
<gene>
    <name evidence="2" type="ORF">B7725_03580</name>
</gene>
<evidence type="ECO:0000256" key="1">
    <source>
        <dbReference type="SAM" id="Phobius"/>
    </source>
</evidence>
<proteinExistence type="predicted"/>
<keyword evidence="1" id="KW-0812">Transmembrane</keyword>
<keyword evidence="1" id="KW-0472">Membrane</keyword>
<accession>A0A1X1GP29</accession>
<evidence type="ECO:0000313" key="3">
    <source>
        <dbReference type="Proteomes" id="UP000193030"/>
    </source>
</evidence>
<evidence type="ECO:0000313" key="2">
    <source>
        <dbReference type="EMBL" id="ORO48455.1"/>
    </source>
</evidence>
<feature type="transmembrane region" description="Helical" evidence="1">
    <location>
        <begin position="6"/>
        <end position="22"/>
    </location>
</feature>
<dbReference type="AlphaFoldDB" id="A0A1X1GP29"/>
<comment type="caution">
    <text evidence="2">The sequence shown here is derived from an EMBL/GenBank/DDBJ whole genome shotgun (WGS) entry which is preliminary data.</text>
</comment>
<sequence>MIFKYSIIIAINLLSYLLTYKISQLSKNDGNKVVSKILIILSIVYIIVDALLG</sequence>
<organism evidence="2 3">
    <name type="scientific">Streptococcus oralis subsp. tigurinus</name>
    <dbReference type="NCBI Taxonomy" id="1077464"/>
    <lineage>
        <taxon>Bacteria</taxon>
        <taxon>Bacillati</taxon>
        <taxon>Bacillota</taxon>
        <taxon>Bacilli</taxon>
        <taxon>Lactobacillales</taxon>
        <taxon>Streptococcaceae</taxon>
        <taxon>Streptococcus</taxon>
    </lineage>
</organism>
<dbReference type="EMBL" id="NCUG01000016">
    <property type="protein sequence ID" value="ORO48455.1"/>
    <property type="molecule type" value="Genomic_DNA"/>
</dbReference>
<protein>
    <submittedName>
        <fullName evidence="2">Immunity protein</fullName>
    </submittedName>
</protein>
<reference evidence="2 3" key="1">
    <citation type="journal article" date="2016" name="Eur. J. Clin. Microbiol. Infect. Dis.">
        <title>Whole genome sequencing as a tool for phylogenetic analysis of clinical strains of Mitis group streptococci.</title>
        <authorList>
            <person name="Rasmussen L.H."/>
            <person name="Dargis R."/>
            <person name="Hojholt K."/>
            <person name="Christensen J.J."/>
            <person name="Skovgaard O."/>
            <person name="Justesen U.S."/>
            <person name="Rosenvinge F.S."/>
            <person name="Moser C."/>
            <person name="Lukjancenko O."/>
            <person name="Rasmussen S."/>
            <person name="Nielsen X.C."/>
        </authorList>
    </citation>
    <scope>NUCLEOTIDE SEQUENCE [LARGE SCALE GENOMIC DNA]</scope>
    <source>
        <strain evidence="2 3">OD_314165_09</strain>
    </source>
</reference>
<keyword evidence="1" id="KW-1133">Transmembrane helix</keyword>
<feature type="transmembrane region" description="Helical" evidence="1">
    <location>
        <begin position="34"/>
        <end position="52"/>
    </location>
</feature>
<dbReference type="Proteomes" id="UP000193030">
    <property type="component" value="Unassembled WGS sequence"/>
</dbReference>